<evidence type="ECO:0000259" key="3">
    <source>
        <dbReference type="Pfam" id="PF01855"/>
    </source>
</evidence>
<dbReference type="Gene3D" id="3.40.50.970">
    <property type="match status" value="1"/>
</dbReference>
<dbReference type="OrthoDB" id="9794954at2"/>
<gene>
    <name evidence="4" type="ordered locus">Tter_0334</name>
</gene>
<dbReference type="GO" id="GO:0016903">
    <property type="term" value="F:oxidoreductase activity, acting on the aldehyde or oxo group of donors"/>
    <property type="evidence" value="ECO:0007669"/>
    <property type="project" value="InterPro"/>
</dbReference>
<dbReference type="STRING" id="525904.Tter_0334"/>
<dbReference type="InterPro" id="IPR022367">
    <property type="entry name" value="2-oxoacid/accept_OxRdtase_asu"/>
</dbReference>
<dbReference type="InterPro" id="IPR050722">
    <property type="entry name" value="Pyruvate:ferred/Flavod_OxRd"/>
</dbReference>
<dbReference type="PANTHER" id="PTHR32154">
    <property type="entry name" value="PYRUVATE-FLAVODOXIN OXIDOREDUCTASE-RELATED"/>
    <property type="match status" value="1"/>
</dbReference>
<name>D1CEA0_THET1</name>
<dbReference type="HOGENOM" id="CLU_017038_1_0_0"/>
<reference evidence="5" key="1">
    <citation type="journal article" date="2010" name="Stand. Genomic Sci.">
        <title>Complete genome sequence of 'Thermobaculum terrenum' type strain (YNP1).</title>
        <authorList>
            <person name="Kiss H."/>
            <person name="Cleland D."/>
            <person name="Lapidus A."/>
            <person name="Lucas S."/>
            <person name="Glavina Del Rio T."/>
            <person name="Nolan M."/>
            <person name="Tice H."/>
            <person name="Han C."/>
            <person name="Goodwin L."/>
            <person name="Pitluck S."/>
            <person name="Liolios K."/>
            <person name="Ivanova N."/>
            <person name="Mavromatis K."/>
            <person name="Ovchinnikova G."/>
            <person name="Pati A."/>
            <person name="Chen A."/>
            <person name="Palaniappan K."/>
            <person name="Land M."/>
            <person name="Hauser L."/>
            <person name="Chang Y."/>
            <person name="Jeffries C."/>
            <person name="Lu M."/>
            <person name="Brettin T."/>
            <person name="Detter J."/>
            <person name="Goker M."/>
            <person name="Tindall B."/>
            <person name="Beck B."/>
            <person name="McDermott T."/>
            <person name="Woyke T."/>
            <person name="Bristow J."/>
            <person name="Eisen J."/>
            <person name="Markowitz V."/>
            <person name="Hugenholtz P."/>
            <person name="Kyrpides N."/>
            <person name="Klenk H."/>
            <person name="Cheng J."/>
        </authorList>
    </citation>
    <scope>NUCLEOTIDE SEQUENCE [LARGE SCALE GENOMIC DNA]</scope>
    <source>
        <strain evidence="5">ATCC BAA-798 / YNP1</strain>
    </source>
</reference>
<evidence type="ECO:0000256" key="1">
    <source>
        <dbReference type="ARBA" id="ARBA00023002"/>
    </source>
</evidence>
<dbReference type="Gene3D" id="3.40.920.10">
    <property type="entry name" value="Pyruvate-ferredoxin oxidoreductase, PFOR, domain III"/>
    <property type="match status" value="1"/>
</dbReference>
<keyword evidence="1" id="KW-0560">Oxidoreductase</keyword>
<dbReference type="GO" id="GO:0006979">
    <property type="term" value="P:response to oxidative stress"/>
    <property type="evidence" value="ECO:0007669"/>
    <property type="project" value="TreeGrafter"/>
</dbReference>
<evidence type="ECO:0000313" key="5">
    <source>
        <dbReference type="Proteomes" id="UP000000323"/>
    </source>
</evidence>
<dbReference type="KEGG" id="ttr:Tter_0334"/>
<protein>
    <submittedName>
        <fullName evidence="4">Pyruvate flavodoxin/ferredoxin oxidoreductase domain protein</fullName>
    </submittedName>
</protein>
<dbReference type="SUPFAM" id="SSF53323">
    <property type="entry name" value="Pyruvate-ferredoxin oxidoreductase, PFOR, domain III"/>
    <property type="match status" value="1"/>
</dbReference>
<feature type="domain" description="Pyruvate flavodoxin/ferredoxin oxidoreductase pyrimidine binding" evidence="3">
    <location>
        <begin position="230"/>
        <end position="392"/>
    </location>
</feature>
<dbReference type="InterPro" id="IPR009014">
    <property type="entry name" value="Transketo_C/PFOR_II"/>
</dbReference>
<dbReference type="FunFam" id="3.40.50.970:FF:000022">
    <property type="entry name" value="2-oxoglutarate ferredoxin oxidoreductase alpha subunit"/>
    <property type="match status" value="1"/>
</dbReference>
<proteinExistence type="predicted"/>
<dbReference type="Proteomes" id="UP000000323">
    <property type="component" value="Chromosome 1"/>
</dbReference>
<dbReference type="Gene3D" id="3.40.50.920">
    <property type="match status" value="1"/>
</dbReference>
<dbReference type="RefSeq" id="WP_012874291.1">
    <property type="nucleotide sequence ID" value="NC_013525.1"/>
</dbReference>
<dbReference type="Pfam" id="PF01855">
    <property type="entry name" value="POR_N"/>
    <property type="match status" value="1"/>
</dbReference>
<dbReference type="InterPro" id="IPR002880">
    <property type="entry name" value="Pyrv_Fd/Flavodoxin_OxRdtase_N"/>
</dbReference>
<dbReference type="InterPro" id="IPR002869">
    <property type="entry name" value="Pyrv_flavodox_OxRed_cen"/>
</dbReference>
<dbReference type="AlphaFoldDB" id="D1CEA0"/>
<keyword evidence="5" id="KW-1185">Reference proteome</keyword>
<dbReference type="NCBIfam" id="TIGR03710">
    <property type="entry name" value="OAFO_sf"/>
    <property type="match status" value="1"/>
</dbReference>
<dbReference type="SUPFAM" id="SSF52922">
    <property type="entry name" value="TK C-terminal domain-like"/>
    <property type="match status" value="1"/>
</dbReference>
<dbReference type="InterPro" id="IPR029061">
    <property type="entry name" value="THDP-binding"/>
</dbReference>
<dbReference type="eggNOG" id="COG0674">
    <property type="taxonomic scope" value="Bacteria"/>
</dbReference>
<dbReference type="CDD" id="cd07034">
    <property type="entry name" value="TPP_PYR_PFOR_IOR-alpha_like"/>
    <property type="match status" value="1"/>
</dbReference>
<evidence type="ECO:0000259" key="2">
    <source>
        <dbReference type="Pfam" id="PF01558"/>
    </source>
</evidence>
<dbReference type="EMBL" id="CP001825">
    <property type="protein sequence ID" value="ACZ41256.1"/>
    <property type="molecule type" value="Genomic_DNA"/>
</dbReference>
<dbReference type="eggNOG" id="COG1014">
    <property type="taxonomic scope" value="Bacteria"/>
</dbReference>
<dbReference type="PANTHER" id="PTHR32154:SF29">
    <property type="entry name" value="BLR6743 PROTEIN"/>
    <property type="match status" value="1"/>
</dbReference>
<keyword evidence="4" id="KW-0670">Pyruvate</keyword>
<accession>D1CEA0</accession>
<organism evidence="4 5">
    <name type="scientific">Thermobaculum terrenum (strain ATCC BAA-798 / CCMEE 7001 / YNP1)</name>
    <dbReference type="NCBI Taxonomy" id="525904"/>
    <lineage>
        <taxon>Bacteria</taxon>
        <taxon>Bacillati</taxon>
        <taxon>Chloroflexota</taxon>
        <taxon>Chloroflexia</taxon>
        <taxon>Candidatus Thermobaculales</taxon>
        <taxon>Candidatus Thermobaculaceae</taxon>
        <taxon>Thermobaculum</taxon>
    </lineage>
</organism>
<evidence type="ECO:0000313" key="4">
    <source>
        <dbReference type="EMBL" id="ACZ41256.1"/>
    </source>
</evidence>
<dbReference type="Pfam" id="PF01558">
    <property type="entry name" value="POR"/>
    <property type="match status" value="1"/>
</dbReference>
<dbReference type="InterPro" id="IPR019752">
    <property type="entry name" value="Pyrv/ketoisovalerate_OxRed_cat"/>
</dbReference>
<feature type="domain" description="Pyruvate/ketoisovalerate oxidoreductase catalytic" evidence="2">
    <location>
        <begin position="31"/>
        <end position="193"/>
    </location>
</feature>
<dbReference type="SUPFAM" id="SSF52518">
    <property type="entry name" value="Thiamin diphosphate-binding fold (THDP-binding)"/>
    <property type="match status" value="1"/>
</dbReference>
<sequence length="607" mass="67082">MSLAEDIKAIPVGKTPEVINDFSIVAATVNGSGSQTSNLTLIRALFRMGIPVNGKNLFPSNISGLPTWYTIRVNKDGYIARKERAEILVAFNPQTAAEDIQALPPGGVCIYPAESKLPLVRDDIVYYSVPVKPFVEATGADPKLREKFASMVYVGALAELLGIDRQEIRAALSQQFRGKEKVVDQNFQVIVSAADWVKENITKKDPYRVERMEATRGKILIDGNSAAALGAIFGGVTVAAWYPITPSTSLIEALQSYLPKLRTDKDGNHTYAVVQAEDEMAALGIVLGAGWAGARAMTSTSGPGISLMTEFAGLGFFAEIPGVIWDIQRIGPSTGLPTRVSQGDVLKVYFLGHGDTRHVCLIPGTVAECFEFGYKAFDLAERLQTPVFVLSDLDLGMNLWMSDPFEYPSEPMDRGKVLSAEDLQRIGEFARYRDVDGDGIPYRTLPGTDHPLAAYFTRGSGHNEYAQYSERPDDWRRNMERLRRKHETARKLVPKPVIESWADSSVGIVSFGSVHHPVMEAIDLLAEKGLSTDYLRIRALPLEETLREFIRKHDRTYVIELNHDGQMVNLIRMEFPEVADKVISIAYCDGLPMTANYIANALLEKEC</sequence>